<evidence type="ECO:0000313" key="2">
    <source>
        <dbReference type="Proteomes" id="UP001148838"/>
    </source>
</evidence>
<gene>
    <name evidence="1" type="ORF">ANN_20173</name>
</gene>
<keyword evidence="2" id="KW-1185">Reference proteome</keyword>
<accession>A0ABQ8SBX4</accession>
<dbReference type="InterPro" id="IPR036397">
    <property type="entry name" value="RNaseH_sf"/>
</dbReference>
<dbReference type="Gene3D" id="3.30.420.10">
    <property type="entry name" value="Ribonuclease H-like superfamily/Ribonuclease H"/>
    <property type="match status" value="1"/>
</dbReference>
<name>A0ABQ8SBX4_PERAM</name>
<comment type="caution">
    <text evidence="1">The sequence shown here is derived from an EMBL/GenBank/DDBJ whole genome shotgun (WGS) entry which is preliminary data.</text>
</comment>
<sequence>MNVSHSSLNEEERSVQFSLRQRLENIHLWFEKKERAIHLGLGKCIDKDDIHLLFWPLRSPDLTPCDFYLWGHVKDCFVPPLPENLPELRARIINSIAAIDMDTLGRVWDELDYWLDVCRVTREVHIEHL</sequence>
<dbReference type="PANTHER" id="PTHR47326">
    <property type="entry name" value="TRANSPOSABLE ELEMENT TC3 TRANSPOSASE-LIKE PROTEIN"/>
    <property type="match status" value="1"/>
</dbReference>
<dbReference type="EMBL" id="JAJSOF020000031">
    <property type="protein sequence ID" value="KAJ4431574.1"/>
    <property type="molecule type" value="Genomic_DNA"/>
</dbReference>
<dbReference type="PANTHER" id="PTHR47326:SF1">
    <property type="entry name" value="HTH PSQ-TYPE DOMAIN-CONTAINING PROTEIN"/>
    <property type="match status" value="1"/>
</dbReference>
<dbReference type="Proteomes" id="UP001148838">
    <property type="component" value="Unassembled WGS sequence"/>
</dbReference>
<proteinExistence type="predicted"/>
<organism evidence="1 2">
    <name type="scientific">Periplaneta americana</name>
    <name type="common">American cockroach</name>
    <name type="synonym">Blatta americana</name>
    <dbReference type="NCBI Taxonomy" id="6978"/>
    <lineage>
        <taxon>Eukaryota</taxon>
        <taxon>Metazoa</taxon>
        <taxon>Ecdysozoa</taxon>
        <taxon>Arthropoda</taxon>
        <taxon>Hexapoda</taxon>
        <taxon>Insecta</taxon>
        <taxon>Pterygota</taxon>
        <taxon>Neoptera</taxon>
        <taxon>Polyneoptera</taxon>
        <taxon>Dictyoptera</taxon>
        <taxon>Blattodea</taxon>
        <taxon>Blattoidea</taxon>
        <taxon>Blattidae</taxon>
        <taxon>Blattinae</taxon>
        <taxon>Periplaneta</taxon>
    </lineage>
</organism>
<protein>
    <submittedName>
        <fullName evidence="1">Uncharacterized protein</fullName>
    </submittedName>
</protein>
<reference evidence="1 2" key="1">
    <citation type="journal article" date="2022" name="Allergy">
        <title>Genome assembly and annotation of Periplaneta americana reveal a comprehensive cockroach allergen profile.</title>
        <authorList>
            <person name="Wang L."/>
            <person name="Xiong Q."/>
            <person name="Saelim N."/>
            <person name="Wang L."/>
            <person name="Nong W."/>
            <person name="Wan A.T."/>
            <person name="Shi M."/>
            <person name="Liu X."/>
            <person name="Cao Q."/>
            <person name="Hui J.H.L."/>
            <person name="Sookrung N."/>
            <person name="Leung T.F."/>
            <person name="Tungtrongchitr A."/>
            <person name="Tsui S.K.W."/>
        </authorList>
    </citation>
    <scope>NUCLEOTIDE SEQUENCE [LARGE SCALE GENOMIC DNA]</scope>
    <source>
        <strain evidence="1">PWHHKU_190912</strain>
    </source>
</reference>
<evidence type="ECO:0000313" key="1">
    <source>
        <dbReference type="EMBL" id="KAJ4431574.1"/>
    </source>
</evidence>